<reference evidence="4 5" key="1">
    <citation type="submission" date="2016-06" db="EMBL/GenBank/DDBJ databases">
        <title>Complete genome sequence of a deep-branching marine Gamma Proteobacterium Woeseia oceani type strain XK5.</title>
        <authorList>
            <person name="Mu D."/>
            <person name="Du Z."/>
        </authorList>
    </citation>
    <scope>NUCLEOTIDE SEQUENCE [LARGE SCALE GENOMIC DNA]</scope>
    <source>
        <strain evidence="4 5">XK5</strain>
    </source>
</reference>
<dbReference type="SFLD" id="SFLDG01151">
    <property type="entry name" value="Main.2:_Nu-like"/>
    <property type="match status" value="1"/>
</dbReference>
<dbReference type="SUPFAM" id="SSF47616">
    <property type="entry name" value="GST C-terminal domain-like"/>
    <property type="match status" value="1"/>
</dbReference>
<comment type="similarity">
    <text evidence="1">Belongs to the GST superfamily.</text>
</comment>
<dbReference type="Proteomes" id="UP000092695">
    <property type="component" value="Chromosome"/>
</dbReference>
<dbReference type="InterPro" id="IPR036282">
    <property type="entry name" value="Glutathione-S-Trfase_C_sf"/>
</dbReference>
<name>A0A193LBU9_9GAMM</name>
<dbReference type="Gene3D" id="1.20.1050.10">
    <property type="match status" value="1"/>
</dbReference>
<evidence type="ECO:0000256" key="1">
    <source>
        <dbReference type="RuleBase" id="RU003494"/>
    </source>
</evidence>
<dbReference type="PROSITE" id="PS50404">
    <property type="entry name" value="GST_NTER"/>
    <property type="match status" value="1"/>
</dbReference>
<feature type="domain" description="GST C-terminal" evidence="3">
    <location>
        <begin position="87"/>
        <end position="206"/>
    </location>
</feature>
<proteinExistence type="inferred from homology"/>
<feature type="domain" description="GST N-terminal" evidence="2">
    <location>
        <begin position="3"/>
        <end position="85"/>
    </location>
</feature>
<sequence>MHENLCVYGDSRSGNCYKLQLLCAELGLDYEWREVDILAGETHSKEFLRMNPNGKIPLLLVDNDYCLPESNAIMSYLAEGSALVGTDRRQRADVLSWMFFEQYSHEPYIGTARFIIKYLGNPPERRQALEEKQQGGYRALNILEQQLGTRDFMTGDAFTLADIALFAYTHVAGEGGFDLSNYAAINAWFERIRSRPAFVPMSAPAT</sequence>
<dbReference type="InterPro" id="IPR004046">
    <property type="entry name" value="GST_C"/>
</dbReference>
<dbReference type="KEGG" id="woc:BA177_00380"/>
<dbReference type="PROSITE" id="PS50405">
    <property type="entry name" value="GST_CTER"/>
    <property type="match status" value="1"/>
</dbReference>
<dbReference type="InterPro" id="IPR036249">
    <property type="entry name" value="Thioredoxin-like_sf"/>
</dbReference>
<evidence type="ECO:0000313" key="5">
    <source>
        <dbReference type="Proteomes" id="UP000092695"/>
    </source>
</evidence>
<dbReference type="InterPro" id="IPR010987">
    <property type="entry name" value="Glutathione-S-Trfase_C-like"/>
</dbReference>
<dbReference type="AlphaFoldDB" id="A0A193LBU9"/>
<evidence type="ECO:0000259" key="3">
    <source>
        <dbReference type="PROSITE" id="PS50405"/>
    </source>
</evidence>
<dbReference type="GO" id="GO:0016740">
    <property type="term" value="F:transferase activity"/>
    <property type="evidence" value="ECO:0007669"/>
    <property type="project" value="UniProtKB-KW"/>
</dbReference>
<protein>
    <submittedName>
        <fullName evidence="4">Glutathione S-transferase</fullName>
    </submittedName>
</protein>
<dbReference type="CDD" id="cd03056">
    <property type="entry name" value="GST_N_4"/>
    <property type="match status" value="1"/>
</dbReference>
<dbReference type="SFLD" id="SFLDS00019">
    <property type="entry name" value="Glutathione_Transferase_(cytos"/>
    <property type="match status" value="1"/>
</dbReference>
<dbReference type="Pfam" id="PF00043">
    <property type="entry name" value="GST_C"/>
    <property type="match status" value="1"/>
</dbReference>
<dbReference type="InterPro" id="IPR004045">
    <property type="entry name" value="Glutathione_S-Trfase_N"/>
</dbReference>
<dbReference type="Pfam" id="PF02798">
    <property type="entry name" value="GST_N"/>
    <property type="match status" value="1"/>
</dbReference>
<dbReference type="RefSeq" id="WP_068611715.1">
    <property type="nucleotide sequence ID" value="NZ_CP016268.1"/>
</dbReference>
<dbReference type="Gene3D" id="3.40.30.10">
    <property type="entry name" value="Glutaredoxin"/>
    <property type="match status" value="1"/>
</dbReference>
<keyword evidence="4" id="KW-0808">Transferase</keyword>
<dbReference type="OrthoDB" id="9803562at2"/>
<keyword evidence="5" id="KW-1185">Reference proteome</keyword>
<dbReference type="SUPFAM" id="SSF52833">
    <property type="entry name" value="Thioredoxin-like"/>
    <property type="match status" value="1"/>
</dbReference>
<dbReference type="PANTHER" id="PTHR44051:SF2">
    <property type="entry name" value="HYPOTHETICAL GLUTATHIONE S-TRANSFERASE LIKE PROTEIN"/>
    <property type="match status" value="1"/>
</dbReference>
<gene>
    <name evidence="4" type="ORF">BA177_00380</name>
</gene>
<accession>A0A193LBU9</accession>
<evidence type="ECO:0000259" key="2">
    <source>
        <dbReference type="PROSITE" id="PS50404"/>
    </source>
</evidence>
<dbReference type="STRING" id="1548547.BA177_00380"/>
<dbReference type="SFLD" id="SFLDG00358">
    <property type="entry name" value="Main_(cytGST)"/>
    <property type="match status" value="1"/>
</dbReference>
<dbReference type="EMBL" id="CP016268">
    <property type="protein sequence ID" value="ANO49874.1"/>
    <property type="molecule type" value="Genomic_DNA"/>
</dbReference>
<dbReference type="InterPro" id="IPR040079">
    <property type="entry name" value="Glutathione_S-Trfase"/>
</dbReference>
<evidence type="ECO:0000313" key="4">
    <source>
        <dbReference type="EMBL" id="ANO49874.1"/>
    </source>
</evidence>
<dbReference type="PANTHER" id="PTHR44051">
    <property type="entry name" value="GLUTATHIONE S-TRANSFERASE-RELATED"/>
    <property type="match status" value="1"/>
</dbReference>
<organism evidence="4 5">
    <name type="scientific">Woeseia oceani</name>
    <dbReference type="NCBI Taxonomy" id="1548547"/>
    <lineage>
        <taxon>Bacteria</taxon>
        <taxon>Pseudomonadati</taxon>
        <taxon>Pseudomonadota</taxon>
        <taxon>Gammaproteobacteria</taxon>
        <taxon>Woeseiales</taxon>
        <taxon>Woeseiaceae</taxon>
        <taxon>Woeseia</taxon>
    </lineage>
</organism>